<feature type="compositionally biased region" description="Basic and acidic residues" evidence="1">
    <location>
        <begin position="105"/>
        <end position="125"/>
    </location>
</feature>
<reference evidence="2" key="1">
    <citation type="submission" date="2022-10" db="EMBL/GenBank/DDBJ databases">
        <title>The complete genomes of actinobacterial strains from the NBC collection.</title>
        <authorList>
            <person name="Joergensen T.S."/>
            <person name="Alvarez Arevalo M."/>
            <person name="Sterndorff E.B."/>
            <person name="Faurdal D."/>
            <person name="Vuksanovic O."/>
            <person name="Mourched A.-S."/>
            <person name="Charusanti P."/>
            <person name="Shaw S."/>
            <person name="Blin K."/>
            <person name="Weber T."/>
        </authorList>
    </citation>
    <scope>NUCLEOTIDE SEQUENCE</scope>
    <source>
        <strain evidence="2">NBC_01393</strain>
    </source>
</reference>
<organism evidence="2">
    <name type="scientific">Streptomyces sp. NBC_01393</name>
    <dbReference type="NCBI Taxonomy" id="2903851"/>
    <lineage>
        <taxon>Bacteria</taxon>
        <taxon>Bacillati</taxon>
        <taxon>Actinomycetota</taxon>
        <taxon>Actinomycetes</taxon>
        <taxon>Kitasatosporales</taxon>
        <taxon>Streptomycetaceae</taxon>
        <taxon>Streptomyces</taxon>
    </lineage>
</organism>
<protein>
    <recommendedName>
        <fullName evidence="3">Cell envelope biogenesis protein OmpA</fullName>
    </recommendedName>
</protein>
<evidence type="ECO:0000256" key="1">
    <source>
        <dbReference type="SAM" id="MobiDB-lite"/>
    </source>
</evidence>
<sequence>MVRPLPRTPAPLGPEGAEILRLITQRRFPVRLTVHANGRRRYGYWLPFDPSTGRGGCYVALPTGECDALHAAGRITLGDPLVDPAKTTYAVQAPARTTAVGRGETTGRGEGTRRSEGTGRDEATVRSEGMTASGFRHALTA</sequence>
<feature type="region of interest" description="Disordered" evidence="1">
    <location>
        <begin position="96"/>
        <end position="141"/>
    </location>
</feature>
<dbReference type="AlphaFoldDB" id="A0AAU3IDD7"/>
<evidence type="ECO:0000313" key="2">
    <source>
        <dbReference type="EMBL" id="WTZ14585.1"/>
    </source>
</evidence>
<dbReference type="EMBL" id="CP109546">
    <property type="protein sequence ID" value="WTZ14585.1"/>
    <property type="molecule type" value="Genomic_DNA"/>
</dbReference>
<evidence type="ECO:0008006" key="3">
    <source>
        <dbReference type="Google" id="ProtNLM"/>
    </source>
</evidence>
<accession>A0AAU3IDD7</accession>
<gene>
    <name evidence="2" type="ORF">OG699_05000</name>
</gene>
<name>A0AAU3IDD7_9ACTN</name>
<proteinExistence type="predicted"/>